<feature type="compositionally biased region" description="Basic and acidic residues" evidence="1">
    <location>
        <begin position="76"/>
        <end position="86"/>
    </location>
</feature>
<evidence type="ECO:0000313" key="3">
    <source>
        <dbReference type="EMBL" id="MFD1930526.1"/>
    </source>
</evidence>
<accession>A0ABW4SM16</accession>
<dbReference type="Proteomes" id="UP001597368">
    <property type="component" value="Unassembled WGS sequence"/>
</dbReference>
<protein>
    <recommendedName>
        <fullName evidence="2">FtsH ternary system domain-containing protein</fullName>
    </recommendedName>
</protein>
<feature type="domain" description="FtsH ternary system" evidence="2">
    <location>
        <begin position="1"/>
        <end position="85"/>
    </location>
</feature>
<gene>
    <name evidence="3" type="ORF">ACFSKW_03440</name>
</gene>
<proteinExistence type="predicted"/>
<comment type="caution">
    <text evidence="3">The sequence shown here is derived from an EMBL/GenBank/DDBJ whole genome shotgun (WGS) entry which is preliminary data.</text>
</comment>
<dbReference type="InterPro" id="IPR045481">
    <property type="entry name" value="fvmX3"/>
</dbReference>
<evidence type="ECO:0000256" key="1">
    <source>
        <dbReference type="SAM" id="MobiDB-lite"/>
    </source>
</evidence>
<organism evidence="3 4">
    <name type="scientific">Nonomuraea mangrovi</name>
    <dbReference type="NCBI Taxonomy" id="2316207"/>
    <lineage>
        <taxon>Bacteria</taxon>
        <taxon>Bacillati</taxon>
        <taxon>Actinomycetota</taxon>
        <taxon>Actinomycetes</taxon>
        <taxon>Streptosporangiales</taxon>
        <taxon>Streptosporangiaceae</taxon>
        <taxon>Nonomuraea</taxon>
    </lineage>
</organism>
<dbReference type="EMBL" id="JBHUFV010000003">
    <property type="protein sequence ID" value="MFD1930526.1"/>
    <property type="molecule type" value="Genomic_DNA"/>
</dbReference>
<dbReference type="Pfam" id="PF19999">
    <property type="entry name" value="fvmX3"/>
    <property type="match status" value="1"/>
</dbReference>
<sequence>MRFKVVFRVNKETGQVEEFVIDDLGREREGEDHDATHDGVARLVGAVIERRAAPEEIDPRLVPEPEAPEIAPEELPAAREKEKRSE</sequence>
<evidence type="ECO:0000259" key="2">
    <source>
        <dbReference type="Pfam" id="PF19999"/>
    </source>
</evidence>
<name>A0ABW4SM16_9ACTN</name>
<evidence type="ECO:0000313" key="4">
    <source>
        <dbReference type="Proteomes" id="UP001597368"/>
    </source>
</evidence>
<reference evidence="4" key="1">
    <citation type="journal article" date="2019" name="Int. J. Syst. Evol. Microbiol.">
        <title>The Global Catalogue of Microorganisms (GCM) 10K type strain sequencing project: providing services to taxonomists for standard genome sequencing and annotation.</title>
        <authorList>
            <consortium name="The Broad Institute Genomics Platform"/>
            <consortium name="The Broad Institute Genome Sequencing Center for Infectious Disease"/>
            <person name="Wu L."/>
            <person name="Ma J."/>
        </authorList>
    </citation>
    <scope>NUCLEOTIDE SEQUENCE [LARGE SCALE GENOMIC DNA]</scope>
    <source>
        <strain evidence="4">ICMP 6774ER</strain>
    </source>
</reference>
<keyword evidence="4" id="KW-1185">Reference proteome</keyword>
<feature type="region of interest" description="Disordered" evidence="1">
    <location>
        <begin position="55"/>
        <end position="86"/>
    </location>
</feature>
<dbReference type="RefSeq" id="WP_379568981.1">
    <property type="nucleotide sequence ID" value="NZ_JBHUFV010000003.1"/>
</dbReference>